<dbReference type="PROSITE" id="PS50222">
    <property type="entry name" value="EF_HAND_2"/>
    <property type="match status" value="1"/>
</dbReference>
<dbReference type="Pfam" id="PF13202">
    <property type="entry name" value="EF-hand_5"/>
    <property type="match status" value="3"/>
</dbReference>
<feature type="region of interest" description="Disordered" evidence="1">
    <location>
        <begin position="127"/>
        <end position="151"/>
    </location>
</feature>
<feature type="signal peptide" evidence="2">
    <location>
        <begin position="1"/>
        <end position="19"/>
    </location>
</feature>
<accession>A0ABW3T4J8</accession>
<evidence type="ECO:0000313" key="5">
    <source>
        <dbReference type="Proteomes" id="UP001597216"/>
    </source>
</evidence>
<feature type="region of interest" description="Disordered" evidence="1">
    <location>
        <begin position="69"/>
        <end position="109"/>
    </location>
</feature>
<dbReference type="InterPro" id="IPR011992">
    <property type="entry name" value="EF-hand-dom_pair"/>
</dbReference>
<proteinExistence type="predicted"/>
<evidence type="ECO:0000256" key="1">
    <source>
        <dbReference type="SAM" id="MobiDB-lite"/>
    </source>
</evidence>
<evidence type="ECO:0000256" key="2">
    <source>
        <dbReference type="SAM" id="SignalP"/>
    </source>
</evidence>
<evidence type="ECO:0000259" key="3">
    <source>
        <dbReference type="PROSITE" id="PS50222"/>
    </source>
</evidence>
<protein>
    <submittedName>
        <fullName evidence="4">EF-hand domain-containing protein</fullName>
    </submittedName>
</protein>
<gene>
    <name evidence="4" type="ORF">ACFQ27_15105</name>
</gene>
<reference evidence="5" key="1">
    <citation type="journal article" date="2019" name="Int. J. Syst. Evol. Microbiol.">
        <title>The Global Catalogue of Microorganisms (GCM) 10K type strain sequencing project: providing services to taxonomists for standard genome sequencing and annotation.</title>
        <authorList>
            <consortium name="The Broad Institute Genomics Platform"/>
            <consortium name="The Broad Institute Genome Sequencing Center for Infectious Disease"/>
            <person name="Wu L."/>
            <person name="Ma J."/>
        </authorList>
    </citation>
    <scope>NUCLEOTIDE SEQUENCE [LARGE SCALE GENOMIC DNA]</scope>
    <source>
        <strain evidence="5">CCUG 55074</strain>
    </source>
</reference>
<name>A0ABW3T4J8_9CAUL</name>
<dbReference type="Gene3D" id="1.10.238.10">
    <property type="entry name" value="EF-hand"/>
    <property type="match status" value="2"/>
</dbReference>
<sequence length="151" mass="16193">MKRLVLSAMFLVCASAAQAQMGPQPGMGPPPDPDAKHDGKVTFAEFKALGLKRMMAPDANHDGKVTQAEMQAMRPGPGGPPPQAKVPKGDGAGGPSHRMFARVDRNKDGALTRDELENALKHRFDKSDANHDGWLSKAEMAGLRQMRRGPA</sequence>
<dbReference type="InterPro" id="IPR018247">
    <property type="entry name" value="EF_Hand_1_Ca_BS"/>
</dbReference>
<dbReference type="EMBL" id="JBHTLQ010000037">
    <property type="protein sequence ID" value="MFD1191918.1"/>
    <property type="molecule type" value="Genomic_DNA"/>
</dbReference>
<feature type="chain" id="PRO_5045221862" evidence="2">
    <location>
        <begin position="20"/>
        <end position="151"/>
    </location>
</feature>
<dbReference type="RefSeq" id="WP_377354170.1">
    <property type="nucleotide sequence ID" value="NZ_JBHTLQ010000037.1"/>
</dbReference>
<comment type="caution">
    <text evidence="4">The sequence shown here is derived from an EMBL/GenBank/DDBJ whole genome shotgun (WGS) entry which is preliminary data.</text>
</comment>
<dbReference type="Proteomes" id="UP001597216">
    <property type="component" value="Unassembled WGS sequence"/>
</dbReference>
<feature type="domain" description="EF-hand" evidence="3">
    <location>
        <begin position="98"/>
        <end position="126"/>
    </location>
</feature>
<evidence type="ECO:0000313" key="4">
    <source>
        <dbReference type="EMBL" id="MFD1191918.1"/>
    </source>
</evidence>
<keyword evidence="5" id="KW-1185">Reference proteome</keyword>
<keyword evidence="2" id="KW-0732">Signal</keyword>
<organism evidence="4 5">
    <name type="scientific">Phenylobacterium conjunctum</name>
    <dbReference type="NCBI Taxonomy" id="1298959"/>
    <lineage>
        <taxon>Bacteria</taxon>
        <taxon>Pseudomonadati</taxon>
        <taxon>Pseudomonadota</taxon>
        <taxon>Alphaproteobacteria</taxon>
        <taxon>Caulobacterales</taxon>
        <taxon>Caulobacteraceae</taxon>
        <taxon>Phenylobacterium</taxon>
    </lineage>
</organism>
<dbReference type="PROSITE" id="PS00018">
    <property type="entry name" value="EF_HAND_1"/>
    <property type="match status" value="3"/>
</dbReference>
<dbReference type="InterPro" id="IPR002048">
    <property type="entry name" value="EF_hand_dom"/>
</dbReference>
<dbReference type="SUPFAM" id="SSF47473">
    <property type="entry name" value="EF-hand"/>
    <property type="match status" value="1"/>
</dbReference>